<proteinExistence type="predicted"/>
<dbReference type="Pfam" id="PF02752">
    <property type="entry name" value="Arrestin_C"/>
    <property type="match status" value="1"/>
</dbReference>
<sequence>MAISHSPSPIPSSFNIPSNSTSGHRRNNSTAGTGISPRSGITLVFAQGGNSCVLRPNAVVRGHVELRLIKPCYAAGIRVRLRAEESAIVLAQESNGDSLRQKFQQTVITLFEAEAMVSGFPQNDNELSNWEEIAPGTYSFPFALKIPNVNFPPCIPSLDGFSIRYVWTAQVEGPFEAGLTSEEVLCQFMPYVLAPKPMEWIYHDTVSAALKGNSTHQLNRPPSGINISIKMHQQIYIPGDPLSMATTIVNNTPHKVAGIDVILRQTVKGHMPTSYADLSNQAQAEFMAESVECKVRAGETGQADILTTIPPSMGKLSIPTFESNFIKVYYELVCVIRVKRSVFSGGDTTYQTVIPLPIATHNIDNPMISGRTPRWTKTRLQPYFFEPSCADPMGDLPGPSTSDPPSTVEPFISTVRTGMSPSVSASSLVTSPTTTTVGPNAMQEFLSGGSVELYRERTLKRSLTRSKSLKDIQSSRLNGSSWRAEREREQQRDMGLNSQLNRSATDVSQPATSPNYGPVKRSPPLVPKSRSSNDDKRPTPTSTATIIDSYVPYTPPPPSITPRSQRNPREPPLTAEQQVELARKASRRILPNQGSYTNEGILPPEPANPETPPPPTPALAPVSASPVPTQAQNNSGSPTKPSSPTIRFPAKRNASLSERSHLQQLNSTGSNSSTSQDTYLNEATGSRGRYNDQANSPPTRQDRYDQQGSTPLPAPERVPYQHSLPAHQQPPGVVSTSTPLAGSLLERSPSRRDVPTTNGSLSNLSSTAADFLPPPSFNKVIPSGIKDSPESTGNGVTASTTSTHTYSSTSSRIPPWERVEKVHHQNWFRPGPHQTGALTTFDAVGVPQATLQPIPIMKRSLPAPMEPIRSLEVEDQLR</sequence>
<feature type="compositionally biased region" description="Low complexity" evidence="1">
    <location>
        <begin position="797"/>
        <end position="811"/>
    </location>
</feature>
<evidence type="ECO:0000256" key="1">
    <source>
        <dbReference type="SAM" id="MobiDB-lite"/>
    </source>
</evidence>
<feature type="compositionally biased region" description="Polar residues" evidence="1">
    <location>
        <begin position="496"/>
        <end position="515"/>
    </location>
</feature>
<dbReference type="InterPro" id="IPR014756">
    <property type="entry name" value="Ig_E-set"/>
</dbReference>
<keyword evidence="4" id="KW-1185">Reference proteome</keyword>
<dbReference type="InterPro" id="IPR011022">
    <property type="entry name" value="Arrestin_C-like"/>
</dbReference>
<feature type="domain" description="Arrestin C-terminal-like" evidence="2">
    <location>
        <begin position="225"/>
        <end position="345"/>
    </location>
</feature>
<feature type="compositionally biased region" description="Pro residues" evidence="1">
    <location>
        <begin position="603"/>
        <end position="618"/>
    </location>
</feature>
<evidence type="ECO:0000313" key="3">
    <source>
        <dbReference type="EMBL" id="KAF9331022.1"/>
    </source>
</evidence>
<comment type="caution">
    <text evidence="3">The sequence shown here is derived from an EMBL/GenBank/DDBJ whole genome shotgun (WGS) entry which is preliminary data.</text>
</comment>
<feature type="compositionally biased region" description="Basic and acidic residues" evidence="1">
    <location>
        <begin position="483"/>
        <end position="492"/>
    </location>
</feature>
<name>A0A9P5SJ46_9FUNG</name>
<evidence type="ECO:0000259" key="2">
    <source>
        <dbReference type="Pfam" id="PF02752"/>
    </source>
</evidence>
<feature type="region of interest" description="Disordered" evidence="1">
    <location>
        <begin position="422"/>
        <end position="442"/>
    </location>
</feature>
<feature type="compositionally biased region" description="Polar residues" evidence="1">
    <location>
        <begin position="629"/>
        <end position="645"/>
    </location>
</feature>
<feature type="compositionally biased region" description="Low complexity" evidence="1">
    <location>
        <begin position="756"/>
        <end position="767"/>
    </location>
</feature>
<feature type="region of interest" description="Disordered" evidence="1">
    <location>
        <begin position="462"/>
        <end position="813"/>
    </location>
</feature>
<feature type="compositionally biased region" description="Low complexity" evidence="1">
    <location>
        <begin position="422"/>
        <end position="439"/>
    </location>
</feature>
<dbReference type="Gene3D" id="2.60.40.640">
    <property type="match status" value="2"/>
</dbReference>
<dbReference type="Proteomes" id="UP000696485">
    <property type="component" value="Unassembled WGS sequence"/>
</dbReference>
<organism evidence="3 4">
    <name type="scientific">Podila minutissima</name>
    <dbReference type="NCBI Taxonomy" id="64525"/>
    <lineage>
        <taxon>Eukaryota</taxon>
        <taxon>Fungi</taxon>
        <taxon>Fungi incertae sedis</taxon>
        <taxon>Mucoromycota</taxon>
        <taxon>Mortierellomycotina</taxon>
        <taxon>Mortierellomycetes</taxon>
        <taxon>Mortierellales</taxon>
        <taxon>Mortierellaceae</taxon>
        <taxon>Podila</taxon>
    </lineage>
</organism>
<feature type="compositionally biased region" description="Low complexity" evidence="1">
    <location>
        <begin position="1"/>
        <end position="22"/>
    </location>
</feature>
<protein>
    <recommendedName>
        <fullName evidence="2">Arrestin C-terminal-like domain-containing protein</fullName>
    </recommendedName>
</protein>
<dbReference type="InterPro" id="IPR014752">
    <property type="entry name" value="Arrestin-like_C"/>
</dbReference>
<dbReference type="EMBL" id="JAAAUY010000354">
    <property type="protein sequence ID" value="KAF9331022.1"/>
    <property type="molecule type" value="Genomic_DNA"/>
</dbReference>
<dbReference type="SUPFAM" id="SSF81296">
    <property type="entry name" value="E set domains"/>
    <property type="match status" value="1"/>
</dbReference>
<dbReference type="AlphaFoldDB" id="A0A9P5SJ46"/>
<accession>A0A9P5SJ46</accession>
<feature type="region of interest" description="Disordered" evidence="1">
    <location>
        <begin position="1"/>
        <end position="35"/>
    </location>
</feature>
<feature type="compositionally biased region" description="Polar residues" evidence="1">
    <location>
        <begin position="471"/>
        <end position="481"/>
    </location>
</feature>
<reference evidence="3" key="1">
    <citation type="journal article" date="2020" name="Fungal Divers.">
        <title>Resolving the Mortierellaceae phylogeny through synthesis of multi-gene phylogenetics and phylogenomics.</title>
        <authorList>
            <person name="Vandepol N."/>
            <person name="Liber J."/>
            <person name="Desiro A."/>
            <person name="Na H."/>
            <person name="Kennedy M."/>
            <person name="Barry K."/>
            <person name="Grigoriev I.V."/>
            <person name="Miller A.N."/>
            <person name="O'Donnell K."/>
            <person name="Stajich J.E."/>
            <person name="Bonito G."/>
        </authorList>
    </citation>
    <scope>NUCLEOTIDE SEQUENCE</scope>
    <source>
        <strain evidence="3">NVP1</strain>
    </source>
</reference>
<gene>
    <name evidence="3" type="ORF">BG006_006089</name>
</gene>
<evidence type="ECO:0000313" key="4">
    <source>
        <dbReference type="Proteomes" id="UP000696485"/>
    </source>
</evidence>
<feature type="compositionally biased region" description="Polar residues" evidence="1">
    <location>
        <begin position="654"/>
        <end position="684"/>
    </location>
</feature>
<feature type="compositionally biased region" description="Low complexity" evidence="1">
    <location>
        <begin position="619"/>
        <end position="628"/>
    </location>
</feature>